<evidence type="ECO:0000313" key="4">
    <source>
        <dbReference type="EMBL" id="MDM9632787.1"/>
    </source>
</evidence>
<keyword evidence="2" id="KW-1133">Transmembrane helix</keyword>
<sequence>MKSIYPFVKRTLDAFTAAILLILLSPIILLLFLLLSIANNGSPIFYQRRPGKDEKIFTICKFKTMTDKTDQDGNLLPDGQRVTRIGSFIRKTSLDEIPQLFNVLKGDMSFVGPRPLLVRYLPYYTPKEKIRHSVRPGISGLAQVSVERNVLKWDQRFRLDIEYVENISFLLDLKILFWTFLKVIRPKDVIVDPTVVLPALDVERKSQMA</sequence>
<evidence type="ECO:0000256" key="1">
    <source>
        <dbReference type="ARBA" id="ARBA00006464"/>
    </source>
</evidence>
<dbReference type="Pfam" id="PF02397">
    <property type="entry name" value="Bac_transf"/>
    <property type="match status" value="1"/>
</dbReference>
<comment type="caution">
    <text evidence="4">The sequence shown here is derived from an EMBL/GenBank/DDBJ whole genome shotgun (WGS) entry which is preliminary data.</text>
</comment>
<dbReference type="RefSeq" id="WP_289726152.1">
    <property type="nucleotide sequence ID" value="NZ_JAUDUY010000015.1"/>
</dbReference>
<dbReference type="GO" id="GO:0016740">
    <property type="term" value="F:transferase activity"/>
    <property type="evidence" value="ECO:0007669"/>
    <property type="project" value="UniProtKB-KW"/>
</dbReference>
<evidence type="ECO:0000313" key="5">
    <source>
        <dbReference type="Proteomes" id="UP001174839"/>
    </source>
</evidence>
<feature type="transmembrane region" description="Helical" evidence="2">
    <location>
        <begin position="12"/>
        <end position="38"/>
    </location>
</feature>
<dbReference type="EMBL" id="JAUDUY010000015">
    <property type="protein sequence ID" value="MDM9632787.1"/>
    <property type="molecule type" value="Genomic_DNA"/>
</dbReference>
<gene>
    <name evidence="4" type="ORF">QU605_15015</name>
</gene>
<organism evidence="4 5">
    <name type="scientific">Robiginitalea aurantiaca</name>
    <dbReference type="NCBI Taxonomy" id="3056915"/>
    <lineage>
        <taxon>Bacteria</taxon>
        <taxon>Pseudomonadati</taxon>
        <taxon>Bacteroidota</taxon>
        <taxon>Flavobacteriia</taxon>
        <taxon>Flavobacteriales</taxon>
        <taxon>Flavobacteriaceae</taxon>
        <taxon>Robiginitalea</taxon>
    </lineage>
</organism>
<name>A0ABT7WIP4_9FLAO</name>
<accession>A0ABT7WIP4</accession>
<keyword evidence="2" id="KW-0472">Membrane</keyword>
<comment type="similarity">
    <text evidence="1">Belongs to the bacterial sugar transferase family.</text>
</comment>
<keyword evidence="5" id="KW-1185">Reference proteome</keyword>
<evidence type="ECO:0000259" key="3">
    <source>
        <dbReference type="Pfam" id="PF02397"/>
    </source>
</evidence>
<dbReference type="EC" id="2.7.8.-" evidence="4"/>
<dbReference type="InterPro" id="IPR003362">
    <property type="entry name" value="Bact_transf"/>
</dbReference>
<dbReference type="PANTHER" id="PTHR30576">
    <property type="entry name" value="COLANIC BIOSYNTHESIS UDP-GLUCOSE LIPID CARRIER TRANSFERASE"/>
    <property type="match status" value="1"/>
</dbReference>
<protein>
    <submittedName>
        <fullName evidence="4">Sugar transferase</fullName>
        <ecNumber evidence="4">2.7.8.-</ecNumber>
    </submittedName>
</protein>
<dbReference type="PANTHER" id="PTHR30576:SF8">
    <property type="entry name" value="UNDECAPRENYL-PHOSPHATE GALACTOSE PHOSPHOTRANSFERASE"/>
    <property type="match status" value="1"/>
</dbReference>
<proteinExistence type="inferred from homology"/>
<dbReference type="Proteomes" id="UP001174839">
    <property type="component" value="Unassembled WGS sequence"/>
</dbReference>
<feature type="domain" description="Bacterial sugar transferase" evidence="3">
    <location>
        <begin position="9"/>
        <end position="184"/>
    </location>
</feature>
<keyword evidence="4" id="KW-0808">Transferase</keyword>
<reference evidence="4" key="1">
    <citation type="submission" date="2023-06" db="EMBL/GenBank/DDBJ databases">
        <title>Robiginitalea aurantiacus sp. nov. and Algoriphagus sediminis sp. nov., isolated from coastal sediment.</title>
        <authorList>
            <person name="Zhou Z.Y."/>
            <person name="An J."/>
            <person name="Jia Y.W."/>
            <person name="Du Z.J."/>
        </authorList>
    </citation>
    <scope>NUCLEOTIDE SEQUENCE</scope>
    <source>
        <strain evidence="4">M39</strain>
    </source>
</reference>
<evidence type="ECO:0000256" key="2">
    <source>
        <dbReference type="SAM" id="Phobius"/>
    </source>
</evidence>
<keyword evidence="2" id="KW-0812">Transmembrane</keyword>